<keyword evidence="9" id="KW-1185">Reference proteome</keyword>
<feature type="region of interest" description="Disordered" evidence="6">
    <location>
        <begin position="1"/>
        <end position="26"/>
    </location>
</feature>
<keyword evidence="2 5" id="KW-0805">Transcription regulation</keyword>
<feature type="domain" description="BES1/BZR1 plant transcription factor N-terminal" evidence="7">
    <location>
        <begin position="11"/>
        <end position="122"/>
    </location>
</feature>
<evidence type="ECO:0000256" key="5">
    <source>
        <dbReference type="RuleBase" id="RU369040"/>
    </source>
</evidence>
<name>A0A498IXA3_MALDO</name>
<evidence type="ECO:0000259" key="7">
    <source>
        <dbReference type="Pfam" id="PF05687"/>
    </source>
</evidence>
<dbReference type="SMR" id="A0A498IXA3"/>
<sequence length="171" mass="18347">MAGTSGIGSGRSESEKEKTKMRERQRRAITTKIFHGLRKHGGYRLSPRGDINEVLRHLATEAGWLVEPDGTTYRPPNAPNCCPTCGTPKATTPVATATPTPSSSVVIGGGDCSTTTSPSRFPAFNTTTNTSSMSIYSPLYRYEGGHPQPQLQEARASNNTTPVASPPHHRP</sequence>
<dbReference type="Pfam" id="PF05687">
    <property type="entry name" value="BES1_N"/>
    <property type="match status" value="1"/>
</dbReference>
<evidence type="ECO:0000256" key="3">
    <source>
        <dbReference type="ARBA" id="ARBA00023125"/>
    </source>
</evidence>
<evidence type="ECO:0000313" key="9">
    <source>
        <dbReference type="Proteomes" id="UP000290289"/>
    </source>
</evidence>
<comment type="caution">
    <text evidence="8">The sequence shown here is derived from an EMBL/GenBank/DDBJ whole genome shotgun (WGS) entry which is preliminary data.</text>
</comment>
<feature type="compositionally biased region" description="Polar residues" evidence="6">
    <location>
        <begin position="149"/>
        <end position="163"/>
    </location>
</feature>
<evidence type="ECO:0000313" key="8">
    <source>
        <dbReference type="EMBL" id="RXH86937.1"/>
    </source>
</evidence>
<proteinExistence type="inferred from homology"/>
<dbReference type="PANTHER" id="PTHR31506:SF4">
    <property type="entry name" value="BES1_BZR1 PLANT TRANSCRIPTION FACTOR N-TERMINAL DOMAIN-CONTAINING PROTEIN"/>
    <property type="match status" value="1"/>
</dbReference>
<dbReference type="AlphaFoldDB" id="A0A498IXA3"/>
<dbReference type="InterPro" id="IPR008540">
    <property type="entry name" value="BES1_N"/>
</dbReference>
<gene>
    <name evidence="8" type="ORF">DVH24_022210</name>
</gene>
<dbReference type="PANTHER" id="PTHR31506">
    <property type="entry name" value="BES1/BZR1 HOMOLOG PROTEIN 3-RELATED"/>
    <property type="match status" value="1"/>
</dbReference>
<dbReference type="GO" id="GO:0005634">
    <property type="term" value="C:nucleus"/>
    <property type="evidence" value="ECO:0007669"/>
    <property type="project" value="UniProtKB-SubCell"/>
</dbReference>
<organism evidence="8 9">
    <name type="scientific">Malus domestica</name>
    <name type="common">Apple</name>
    <name type="synonym">Pyrus malus</name>
    <dbReference type="NCBI Taxonomy" id="3750"/>
    <lineage>
        <taxon>Eukaryota</taxon>
        <taxon>Viridiplantae</taxon>
        <taxon>Streptophyta</taxon>
        <taxon>Embryophyta</taxon>
        <taxon>Tracheophyta</taxon>
        <taxon>Spermatophyta</taxon>
        <taxon>Magnoliopsida</taxon>
        <taxon>eudicotyledons</taxon>
        <taxon>Gunneridae</taxon>
        <taxon>Pentapetalae</taxon>
        <taxon>rosids</taxon>
        <taxon>fabids</taxon>
        <taxon>Rosales</taxon>
        <taxon>Rosaceae</taxon>
        <taxon>Amygdaloideae</taxon>
        <taxon>Maleae</taxon>
        <taxon>Malus</taxon>
    </lineage>
</organism>
<evidence type="ECO:0000256" key="1">
    <source>
        <dbReference type="ARBA" id="ARBA00005909"/>
    </source>
</evidence>
<evidence type="ECO:0000256" key="2">
    <source>
        <dbReference type="ARBA" id="ARBA00023015"/>
    </source>
</evidence>
<evidence type="ECO:0000256" key="6">
    <source>
        <dbReference type="SAM" id="MobiDB-lite"/>
    </source>
</evidence>
<dbReference type="Proteomes" id="UP000290289">
    <property type="component" value="Chromosome 10"/>
</dbReference>
<comment type="function">
    <text evidence="5">Functions in brassinosteroid signaling. May function as transcriptional repressor.</text>
</comment>
<comment type="similarity">
    <text evidence="1 5">Belongs to the BZR/LAT61 family.</text>
</comment>
<feature type="region of interest" description="Disordered" evidence="6">
    <location>
        <begin position="139"/>
        <end position="171"/>
    </location>
</feature>
<dbReference type="GO" id="GO:0003677">
    <property type="term" value="F:DNA binding"/>
    <property type="evidence" value="ECO:0007669"/>
    <property type="project" value="UniProtKB-UniRule"/>
</dbReference>
<comment type="subcellular location">
    <subcellularLocation>
        <location evidence="5">Nucleus</location>
    </subcellularLocation>
</comment>
<feature type="compositionally biased region" description="Basic and acidic residues" evidence="6">
    <location>
        <begin position="12"/>
        <end position="22"/>
    </location>
</feature>
<accession>A0A498IXA3</accession>
<protein>
    <recommendedName>
        <fullName evidence="5">Protein BZR1 homolog</fullName>
    </recommendedName>
    <alternativeName>
        <fullName evidence="5">Protein BRASSINAZOLE-RESISTANT 1 homolog</fullName>
    </alternativeName>
</protein>
<dbReference type="GO" id="GO:0006351">
    <property type="term" value="P:DNA-templated transcription"/>
    <property type="evidence" value="ECO:0007669"/>
    <property type="project" value="InterPro"/>
</dbReference>
<dbReference type="GO" id="GO:0003700">
    <property type="term" value="F:DNA-binding transcription factor activity"/>
    <property type="evidence" value="ECO:0007669"/>
    <property type="project" value="UniProtKB-UniRule"/>
</dbReference>
<reference evidence="8 9" key="1">
    <citation type="submission" date="2018-10" db="EMBL/GenBank/DDBJ databases">
        <title>A high-quality apple genome assembly.</title>
        <authorList>
            <person name="Hu J."/>
        </authorList>
    </citation>
    <scope>NUCLEOTIDE SEQUENCE [LARGE SCALE GENOMIC DNA]</scope>
    <source>
        <strain evidence="9">cv. HFTH1</strain>
        <tissue evidence="8">Young leaf</tissue>
    </source>
</reference>
<dbReference type="OrthoDB" id="1907033at2759"/>
<keyword evidence="5" id="KW-1070">Brassinosteroid signaling pathway</keyword>
<dbReference type="InterPro" id="IPR033264">
    <property type="entry name" value="BZR"/>
</dbReference>
<keyword evidence="4 5" id="KW-0804">Transcription</keyword>
<dbReference type="KEGG" id="mdm:103446176"/>
<keyword evidence="3 5" id="KW-0238">DNA-binding</keyword>
<dbReference type="EMBL" id="RDQH01000336">
    <property type="protein sequence ID" value="RXH86937.1"/>
    <property type="molecule type" value="Genomic_DNA"/>
</dbReference>
<dbReference type="GO" id="GO:0009742">
    <property type="term" value="P:brassinosteroid mediated signaling pathway"/>
    <property type="evidence" value="ECO:0007669"/>
    <property type="project" value="UniProtKB-UniRule"/>
</dbReference>
<evidence type="ECO:0000256" key="4">
    <source>
        <dbReference type="ARBA" id="ARBA00023163"/>
    </source>
</evidence>